<reference evidence="4 5" key="1">
    <citation type="journal article" date="2012" name="ISME J.">
        <title>Nitrification expanded: discovery, physiology and genomics of a nitrite-oxidizing bacterium from the phylum Chloroflexi.</title>
        <authorList>
            <person name="Sorokin D.Y."/>
            <person name="Lucker S."/>
            <person name="Vejmelkova D."/>
            <person name="Kostrikina N.A."/>
            <person name="Kleerebezem R."/>
            <person name="Rijpstra W.I."/>
            <person name="Damste J.S."/>
            <person name="Le Paslier D."/>
            <person name="Muyzer G."/>
            <person name="Wagner M."/>
            <person name="van Loosdrecht M.C."/>
            <person name="Daims H."/>
        </authorList>
    </citation>
    <scope>NUCLEOTIDE SEQUENCE [LARGE SCALE GENOMIC DNA]</scope>
    <source>
        <strain evidence="5">none</strain>
    </source>
</reference>
<evidence type="ECO:0000313" key="5">
    <source>
        <dbReference type="Proteomes" id="UP000004221"/>
    </source>
</evidence>
<dbReference type="Gene3D" id="2.60.40.200">
    <property type="entry name" value="Superoxide dismutase, copper/zinc binding domain"/>
    <property type="match status" value="1"/>
</dbReference>
<feature type="region of interest" description="Disordered" evidence="2">
    <location>
        <begin position="25"/>
        <end position="59"/>
    </location>
</feature>
<dbReference type="AlphaFoldDB" id="I4EH92"/>
<dbReference type="Proteomes" id="UP000004221">
    <property type="component" value="Unassembled WGS sequence"/>
</dbReference>
<gene>
    <name evidence="4" type="ORF">NITHO_3040002</name>
</gene>
<evidence type="ECO:0000256" key="3">
    <source>
        <dbReference type="SAM" id="SignalP"/>
    </source>
</evidence>
<evidence type="ECO:0008006" key="6">
    <source>
        <dbReference type="Google" id="ProtNLM"/>
    </source>
</evidence>
<organism evidence="4 5">
    <name type="scientific">Nitrolancea hollandica Lb</name>
    <dbReference type="NCBI Taxonomy" id="1129897"/>
    <lineage>
        <taxon>Bacteria</taxon>
        <taxon>Pseudomonadati</taxon>
        <taxon>Thermomicrobiota</taxon>
        <taxon>Thermomicrobia</taxon>
        <taxon>Sphaerobacterales</taxon>
        <taxon>Sphaerobacterineae</taxon>
        <taxon>Sphaerobacteraceae</taxon>
        <taxon>Nitrolancea</taxon>
    </lineage>
</organism>
<feature type="chain" id="PRO_5003689437" description="CHRD domain-containing protein" evidence="3">
    <location>
        <begin position="19"/>
        <end position="304"/>
    </location>
</feature>
<feature type="signal peptide" evidence="3">
    <location>
        <begin position="1"/>
        <end position="18"/>
    </location>
</feature>
<dbReference type="EMBL" id="CAGS01000229">
    <property type="protein sequence ID" value="CCF84054.1"/>
    <property type="molecule type" value="Genomic_DNA"/>
</dbReference>
<comment type="similarity">
    <text evidence="1">Belongs to the Cu-Zn superoxide dismutase family.</text>
</comment>
<sequence length="304" mass="30030">MRKVVSAIGILVMLALMAACGGAAPTTSPVPSSAAPSAAPATSAPASPTGGATASPAGAPSQVTIKLGTLNNSGESGTATLTAAGSQTKVVLNITGQPAGADQPTHIHEGNCTTLNPAPKYPLTDVKDGKSETTVNASLSDLLNGGYAINVHKSASDLPTYVVCGDIPKVTSNEVTIHLNQQSASGESGTATLTAAGNQTKVAVNLTGQPAGADQPSHIHEGTCTNLNPAPKYPLTDIKDGKSETTVNASLSELTSETYAINVHKSASELTTYVACGDLPIIGAHGGGAESPAGGSGASPMAMP</sequence>
<accession>I4EH92</accession>
<dbReference type="InterPro" id="IPR036423">
    <property type="entry name" value="SOD-like_Cu/Zn_dom_sf"/>
</dbReference>
<evidence type="ECO:0000256" key="2">
    <source>
        <dbReference type="SAM" id="MobiDB-lite"/>
    </source>
</evidence>
<dbReference type="GO" id="GO:0006801">
    <property type="term" value="P:superoxide metabolic process"/>
    <property type="evidence" value="ECO:0007669"/>
    <property type="project" value="InterPro"/>
</dbReference>
<evidence type="ECO:0000256" key="1">
    <source>
        <dbReference type="ARBA" id="ARBA00010457"/>
    </source>
</evidence>
<keyword evidence="5" id="KW-1185">Reference proteome</keyword>
<dbReference type="SUPFAM" id="SSF49329">
    <property type="entry name" value="Cu,Zn superoxide dismutase-like"/>
    <property type="match status" value="1"/>
</dbReference>
<dbReference type="GO" id="GO:0046872">
    <property type="term" value="F:metal ion binding"/>
    <property type="evidence" value="ECO:0007669"/>
    <property type="project" value="InterPro"/>
</dbReference>
<keyword evidence="3" id="KW-0732">Signal</keyword>
<evidence type="ECO:0000313" key="4">
    <source>
        <dbReference type="EMBL" id="CCF84054.1"/>
    </source>
</evidence>
<dbReference type="RefSeq" id="WP_008477912.1">
    <property type="nucleotide sequence ID" value="NZ_CAGS01000229.1"/>
</dbReference>
<proteinExistence type="inferred from homology"/>
<comment type="caution">
    <text evidence="4">The sequence shown here is derived from an EMBL/GenBank/DDBJ whole genome shotgun (WGS) entry which is preliminary data.</text>
</comment>
<protein>
    <recommendedName>
        <fullName evidence="6">CHRD domain-containing protein</fullName>
    </recommendedName>
</protein>
<name>I4EH92_9BACT</name>
<dbReference type="PROSITE" id="PS51257">
    <property type="entry name" value="PROKAR_LIPOPROTEIN"/>
    <property type="match status" value="1"/>
</dbReference>